<sequence>MQLTNYLIFNGQAEAAFKFYEKCLRGKIAMMMRFGEGPGCEQMPAENRDWLMHVRLEIGDQVLMASDCPPDRPYDGIKGCSVSIQIHDKAEGERIFNALKENGTVQMPYEKTFWAERFGMLVDQFGVPWMVNCEKDQ</sequence>
<dbReference type="PANTHER" id="PTHR33990:SF1">
    <property type="entry name" value="PROTEIN YJDN"/>
    <property type="match status" value="1"/>
</dbReference>
<name>A0A502CG08_9GAMM</name>
<evidence type="ECO:0000259" key="1">
    <source>
        <dbReference type="Pfam" id="PF06983"/>
    </source>
</evidence>
<protein>
    <submittedName>
        <fullName evidence="2">VOC family protein</fullName>
    </submittedName>
</protein>
<organism evidence="2 3">
    <name type="scientific">Rhodanobacter glycinis</name>
    <dbReference type="NCBI Taxonomy" id="582702"/>
    <lineage>
        <taxon>Bacteria</taxon>
        <taxon>Pseudomonadati</taxon>
        <taxon>Pseudomonadota</taxon>
        <taxon>Gammaproteobacteria</taxon>
        <taxon>Lysobacterales</taxon>
        <taxon>Rhodanobacteraceae</taxon>
        <taxon>Rhodanobacter</taxon>
    </lineage>
</organism>
<reference evidence="2 3" key="1">
    <citation type="journal article" date="2019" name="Environ. Microbiol.">
        <title>Species interactions and distinct microbial communities in high Arctic permafrost affected cryosols are associated with the CH4 and CO2 gas fluxes.</title>
        <authorList>
            <person name="Altshuler I."/>
            <person name="Hamel J."/>
            <person name="Turney S."/>
            <person name="Magnuson E."/>
            <person name="Levesque R."/>
            <person name="Greer C."/>
            <person name="Whyte L.G."/>
        </authorList>
    </citation>
    <scope>NUCLEOTIDE SEQUENCE [LARGE SCALE GENOMIC DNA]</scope>
    <source>
        <strain evidence="2 3">S13Y</strain>
    </source>
</reference>
<dbReference type="PANTHER" id="PTHR33990">
    <property type="entry name" value="PROTEIN YJDN-RELATED"/>
    <property type="match status" value="1"/>
</dbReference>
<dbReference type="InterPro" id="IPR029068">
    <property type="entry name" value="Glyas_Bleomycin-R_OHBP_Dase"/>
</dbReference>
<comment type="caution">
    <text evidence="2">The sequence shown here is derived from an EMBL/GenBank/DDBJ whole genome shotgun (WGS) entry which is preliminary data.</text>
</comment>
<keyword evidence="3" id="KW-1185">Reference proteome</keyword>
<evidence type="ECO:0000313" key="2">
    <source>
        <dbReference type="EMBL" id="TPG10696.1"/>
    </source>
</evidence>
<dbReference type="CDD" id="cd06588">
    <property type="entry name" value="PhnB_like"/>
    <property type="match status" value="1"/>
</dbReference>
<dbReference type="Proteomes" id="UP000319486">
    <property type="component" value="Unassembled WGS sequence"/>
</dbReference>
<dbReference type="InterPro" id="IPR028973">
    <property type="entry name" value="PhnB-like"/>
</dbReference>
<dbReference type="RefSeq" id="WP_140650216.1">
    <property type="nucleotide sequence ID" value="NZ_RCZO01000002.1"/>
</dbReference>
<dbReference type="SUPFAM" id="SSF54593">
    <property type="entry name" value="Glyoxalase/Bleomycin resistance protein/Dihydroxybiphenyl dioxygenase"/>
    <property type="match status" value="1"/>
</dbReference>
<dbReference type="Gene3D" id="3.10.180.10">
    <property type="entry name" value="2,3-Dihydroxybiphenyl 1,2-Dioxygenase, domain 1"/>
    <property type="match status" value="1"/>
</dbReference>
<dbReference type="Pfam" id="PF06983">
    <property type="entry name" value="3-dmu-9_3-mt"/>
    <property type="match status" value="1"/>
</dbReference>
<evidence type="ECO:0000313" key="3">
    <source>
        <dbReference type="Proteomes" id="UP000319486"/>
    </source>
</evidence>
<feature type="domain" description="PhnB-like" evidence="1">
    <location>
        <begin position="3"/>
        <end position="131"/>
    </location>
</feature>
<dbReference type="EMBL" id="RCZO01000002">
    <property type="protein sequence ID" value="TPG10696.1"/>
    <property type="molecule type" value="Genomic_DNA"/>
</dbReference>
<dbReference type="AlphaFoldDB" id="A0A502CG08"/>
<gene>
    <name evidence="2" type="ORF">EAH88_06345</name>
</gene>
<accession>A0A502CG08</accession>
<proteinExistence type="predicted"/>